<name>A0A518BRI8_9BACT</name>
<dbReference type="Proteomes" id="UP000316921">
    <property type="component" value="Chromosome"/>
</dbReference>
<dbReference type="RefSeq" id="WP_145069619.1">
    <property type="nucleotide sequence ID" value="NZ_CP036287.1"/>
</dbReference>
<proteinExistence type="predicted"/>
<dbReference type="Pfam" id="PF04024">
    <property type="entry name" value="PspC"/>
    <property type="match status" value="1"/>
</dbReference>
<accession>A0A518BRI8</accession>
<evidence type="ECO:0000259" key="2">
    <source>
        <dbReference type="Pfam" id="PF04024"/>
    </source>
</evidence>
<dbReference type="EMBL" id="CP036287">
    <property type="protein sequence ID" value="QDU69588.1"/>
    <property type="molecule type" value="Genomic_DNA"/>
</dbReference>
<protein>
    <submittedName>
        <fullName evidence="3">PspC domain protein</fullName>
    </submittedName>
</protein>
<evidence type="ECO:0000313" key="3">
    <source>
        <dbReference type="EMBL" id="QDU69588.1"/>
    </source>
</evidence>
<keyword evidence="1" id="KW-0472">Membrane</keyword>
<dbReference type="KEGG" id="pbap:Pla133_47080"/>
<reference evidence="3 4" key="1">
    <citation type="submission" date="2019-02" db="EMBL/GenBank/DDBJ databases">
        <title>Deep-cultivation of Planctomycetes and their phenomic and genomic characterization uncovers novel biology.</title>
        <authorList>
            <person name="Wiegand S."/>
            <person name="Jogler M."/>
            <person name="Boedeker C."/>
            <person name="Pinto D."/>
            <person name="Vollmers J."/>
            <person name="Rivas-Marin E."/>
            <person name="Kohn T."/>
            <person name="Peeters S.H."/>
            <person name="Heuer A."/>
            <person name="Rast P."/>
            <person name="Oberbeckmann S."/>
            <person name="Bunk B."/>
            <person name="Jeske O."/>
            <person name="Meyerdierks A."/>
            <person name="Storesund J.E."/>
            <person name="Kallscheuer N."/>
            <person name="Luecker S."/>
            <person name="Lage O.M."/>
            <person name="Pohl T."/>
            <person name="Merkel B.J."/>
            <person name="Hornburger P."/>
            <person name="Mueller R.-W."/>
            <person name="Bruemmer F."/>
            <person name="Labrenz M."/>
            <person name="Spormann A.M."/>
            <person name="Op den Camp H."/>
            <person name="Overmann J."/>
            <person name="Amann R."/>
            <person name="Jetten M.S.M."/>
            <person name="Mascher T."/>
            <person name="Medema M.H."/>
            <person name="Devos D.P."/>
            <person name="Kaster A.-K."/>
            <person name="Ovreas L."/>
            <person name="Rohde M."/>
            <person name="Galperin M.Y."/>
            <person name="Jogler C."/>
        </authorList>
    </citation>
    <scope>NUCLEOTIDE SEQUENCE [LARGE SCALE GENOMIC DNA]</scope>
    <source>
        <strain evidence="3 4">Pla133</strain>
    </source>
</reference>
<keyword evidence="4" id="KW-1185">Reference proteome</keyword>
<feature type="transmembrane region" description="Helical" evidence="1">
    <location>
        <begin position="51"/>
        <end position="71"/>
    </location>
</feature>
<organism evidence="3 4">
    <name type="scientific">Engelhardtia mirabilis</name>
    <dbReference type="NCBI Taxonomy" id="2528011"/>
    <lineage>
        <taxon>Bacteria</taxon>
        <taxon>Pseudomonadati</taxon>
        <taxon>Planctomycetota</taxon>
        <taxon>Planctomycetia</taxon>
        <taxon>Planctomycetia incertae sedis</taxon>
        <taxon>Engelhardtia</taxon>
    </lineage>
</organism>
<dbReference type="AlphaFoldDB" id="A0A518BRI8"/>
<keyword evidence="1" id="KW-0812">Transmembrane</keyword>
<gene>
    <name evidence="3" type="ORF">Pla133_47080</name>
</gene>
<feature type="domain" description="Phage shock protein PspC N-terminal" evidence="2">
    <location>
        <begin position="7"/>
        <end position="74"/>
    </location>
</feature>
<evidence type="ECO:0000313" key="4">
    <source>
        <dbReference type="Proteomes" id="UP000316921"/>
    </source>
</evidence>
<evidence type="ECO:0000256" key="1">
    <source>
        <dbReference type="SAM" id="Phobius"/>
    </source>
</evidence>
<keyword evidence="1" id="KW-1133">Transmembrane helix</keyword>
<dbReference type="InterPro" id="IPR007168">
    <property type="entry name" value="Phageshock_PspC_N"/>
</dbReference>
<sequence length="74" mass="8100">MPRSDRTFLRPRQGSVLGGVCAALARAAGLDVSVVRSVFFGLFLVTAPIAYFWLPALFLAPLVYSAFWLGIPRE</sequence>